<dbReference type="Proteomes" id="UP000317938">
    <property type="component" value="Unassembled WGS sequence"/>
</dbReference>
<accession>A0ABY3FIQ8</accession>
<dbReference type="SUPFAM" id="SSF49373">
    <property type="entry name" value="Invasin/intimin cell-adhesion fragments"/>
    <property type="match status" value="3"/>
</dbReference>
<evidence type="ECO:0008006" key="3">
    <source>
        <dbReference type="Google" id="ProtNLM"/>
    </source>
</evidence>
<evidence type="ECO:0000313" key="2">
    <source>
        <dbReference type="Proteomes" id="UP000317938"/>
    </source>
</evidence>
<dbReference type="InterPro" id="IPR013783">
    <property type="entry name" value="Ig-like_fold"/>
</dbReference>
<name>A0ABY3FIQ8_9GAMM</name>
<evidence type="ECO:0000313" key="1">
    <source>
        <dbReference type="EMBL" id="TVU85957.1"/>
    </source>
</evidence>
<proteinExistence type="predicted"/>
<dbReference type="EMBL" id="VNFF01000002">
    <property type="protein sequence ID" value="TVU85957.1"/>
    <property type="molecule type" value="Genomic_DNA"/>
</dbReference>
<gene>
    <name evidence="1" type="ORF">FQP85_02465</name>
</gene>
<keyword evidence="2" id="KW-1185">Reference proteome</keyword>
<dbReference type="InterPro" id="IPR008964">
    <property type="entry name" value="Invasin/intimin_cell_adhesion"/>
</dbReference>
<protein>
    <recommendedName>
        <fullName evidence="3">Big-1 domain-containing protein</fullName>
    </recommendedName>
</protein>
<reference evidence="1 2" key="1">
    <citation type="submission" date="2019-07" db="EMBL/GenBank/DDBJ databases">
        <title>Diversity of Bacteria from Kongsfjorden, Arctic.</title>
        <authorList>
            <person name="Yu Y."/>
        </authorList>
    </citation>
    <scope>NUCLEOTIDE SEQUENCE [LARGE SCALE GENOMIC DNA]</scope>
    <source>
        <strain evidence="1 2">SM1927</strain>
    </source>
</reference>
<dbReference type="PROSITE" id="PS51257">
    <property type="entry name" value="PROKAR_LIPOPROTEIN"/>
    <property type="match status" value="1"/>
</dbReference>
<dbReference type="RefSeq" id="WP_145233759.1">
    <property type="nucleotide sequence ID" value="NZ_VNFF01000002.1"/>
</dbReference>
<comment type="caution">
    <text evidence="1">The sequence shown here is derived from an EMBL/GenBank/DDBJ whole genome shotgun (WGS) entry which is preliminary data.</text>
</comment>
<dbReference type="Gene3D" id="2.60.40.10">
    <property type="entry name" value="Immunoglobulins"/>
    <property type="match status" value="2"/>
</dbReference>
<organism evidence="1 2">
    <name type="scientific">Pseudoalteromonas neustonica</name>
    <dbReference type="NCBI Taxonomy" id="1840331"/>
    <lineage>
        <taxon>Bacteria</taxon>
        <taxon>Pseudomonadati</taxon>
        <taxon>Pseudomonadota</taxon>
        <taxon>Gammaproteobacteria</taxon>
        <taxon>Alteromonadales</taxon>
        <taxon>Pseudoalteromonadaceae</taxon>
        <taxon>Pseudoalteromonas</taxon>
    </lineage>
</organism>
<sequence length="1289" mass="135222">MPLMRWLSVILLSFFITACGGGGTLEKDGGGLDGGGTDSPSYTLSINGLSETTGEAANDVSSEQRLVLVAKLLKDGVAAPNVIVTFTTDGGYGVLDPESGTVKTGTDGSAKIYLSVGNTAGAGTVNASVTINGETFNTTEPFTFTSTGDQDSTAQDTYTVTLQGYSQDTGAISNSVTSQAPLDLRATLKQNGEIVAGKRILFTLTDGIGLLQPTTGSALTQNDGIATIELTAGKDAGAGKVTATYNVGGESYSGTFDFQTTGGQGSDTGVSGTITLELNILDQNGAVFTELNPVSKDNKGVVSATLRDDGVPLASQLISFTSKFTGKITPELGTALTDQNGVAVVTLSSGNFKGAGQVVASYESESNEIITKTAGFVSNGDDAPVESAQAELDIKLLQGCNANWDTNRNTVALNPLDPSSGCTVTNTFSSDSLIDVLIKVVDTSSGDGISGIIAELYTDLGQLLPDSGKALTDNFGFALLKLQPGASSGAGTLTATAKDTNLNKAFSISTAELKVSIDNGLPNSLDSLGNPIEGQYQPLAAGATTVITVEIRDTNDDLIVTPFDVQFTSSCVESGKSIVDEKVISIGGIATSTYRTNGCKSAQGDTVIATVLTGGTPEIASVNIPVSEADVASIEFISATQNVIALKGTGGVGRKENSELTFKLIDKIGQDVTSKRLDFRLTSTNGGISLSHHSVDTDAAGLARVQVNSGFVPMAVRVQACFIPDEQIPADQNDNVTCWQDVYTQCQKAEADRDQGVSCPTGNLSLVSLDQQIITVSDLLSISTGLPDNNSFTASITNYATETLQYDNETFDITVLIADHFNNPVPDGTSVYLTTEGGAIGTLDGEEGNPQLECLSVDGACTVQWRSQNPRPFTENKWGNKLSDYNPKKLLRVKAKYLEDIVGVTNPTFVQSNAVTLTQLNANANFAGLVEETRNCDLYKNNPAPCIDGILNANTNELGVPLGARATVLVTAKGQESFIDINGNGLFDSNEYYSGYDLNEAFVDHNESGTYDGLSAIYDPVTATLTKDAQSCTDGSDTDPCSEFATNGAHFEEPTGDIDSNGMHTLLDGKYNGLLCTEAAQAANMCNKELIDVRRSFEVIMSGSTVYYRFVIDKESLRNKFAAALAEIELDDAGNPTGNLSINALGVANSIDSCENITNQYDVGTTSEVILGLEESVNDQMCDITELNIASYDSGVQLASLSFNFYYSDIYNNPLAAETNVEISTENGDYSGTDGFVIGNSSATNAALIGLSISREAEPNKKSIGFLKLSFTSPKENNTTAQLQISDDG</sequence>